<dbReference type="OrthoDB" id="1523296at2"/>
<dbReference type="KEGG" id="nba:CUN60_12450"/>
<dbReference type="InterPro" id="IPR010732">
    <property type="entry name" value="T6SS_TssG-like"/>
</dbReference>
<evidence type="ECO:0000313" key="2">
    <source>
        <dbReference type="Proteomes" id="UP000236655"/>
    </source>
</evidence>
<proteinExistence type="predicted"/>
<sequence>MASENRQSNINIKELLLTSGNKFSFVQANRLLNLLTKEEKTSLQEQLRIRPELSLEFPGSDVASIEEVATENGSRYLLTATFLGLYGVSSPLPTFYTENLFHEAAEDNSLNREFIDIFNNHLYHSFFKIWRTHRLGYKLFEEKDNSYMFFLYSFGGLTNENVRNNISSEYNPLRYLGILGHFPRSAYGLKTLLSDLLNLSTIKIIECQDSLLPIPKDQQFSLGINNCQLGETSHLGKEIISTNNAFTIQIGPISYDDYSQLLPNSKKFKLLHQSVSLYIDQPLIWDVELSILGEEVPGITLGKINGAQLGYDSWLLDKKASRKAVYNVRFDYIE</sequence>
<evidence type="ECO:0000313" key="1">
    <source>
        <dbReference type="EMBL" id="AUR53067.1"/>
    </source>
</evidence>
<keyword evidence="2" id="KW-1185">Reference proteome</keyword>
<organism evidence="1 2">
    <name type="scientific">Aquella oligotrophica</name>
    <dbReference type="NCBI Taxonomy" id="2067065"/>
    <lineage>
        <taxon>Bacteria</taxon>
        <taxon>Pseudomonadati</taxon>
        <taxon>Pseudomonadota</taxon>
        <taxon>Betaproteobacteria</taxon>
        <taxon>Neisseriales</taxon>
        <taxon>Neisseriaceae</taxon>
        <taxon>Aquella</taxon>
    </lineage>
</organism>
<dbReference type="Pfam" id="PF06996">
    <property type="entry name" value="T6SS_TssG"/>
    <property type="match status" value="1"/>
</dbReference>
<dbReference type="PANTHER" id="PTHR35564">
    <property type="match status" value="1"/>
</dbReference>
<dbReference type="Proteomes" id="UP000236655">
    <property type="component" value="Chromosome"/>
</dbReference>
<name>A0A2I7N9C9_9NEIS</name>
<dbReference type="PANTHER" id="PTHR35564:SF3">
    <property type="entry name" value="TYPE VI SECRETION SYSTEM BASEPLATE SUBUNIT TSSG"/>
    <property type="match status" value="1"/>
</dbReference>
<accession>A0A2I7N9C9</accession>
<dbReference type="RefSeq" id="WP_102952353.1">
    <property type="nucleotide sequence ID" value="NZ_CP024847.1"/>
</dbReference>
<dbReference type="EMBL" id="CP024847">
    <property type="protein sequence ID" value="AUR53067.1"/>
    <property type="molecule type" value="Genomic_DNA"/>
</dbReference>
<dbReference type="NCBIfam" id="TIGR03347">
    <property type="entry name" value="VI_chp_1"/>
    <property type="match status" value="1"/>
</dbReference>
<reference evidence="2" key="1">
    <citation type="submission" date="2017-11" db="EMBL/GenBank/DDBJ databases">
        <authorList>
            <person name="Chan K.G."/>
            <person name="Lee L.S."/>
        </authorList>
    </citation>
    <scope>NUCLEOTIDE SEQUENCE [LARGE SCALE GENOMIC DNA]</scope>
    <source>
        <strain evidence="2">DSM 100970</strain>
    </source>
</reference>
<dbReference type="AlphaFoldDB" id="A0A2I7N9C9"/>
<gene>
    <name evidence="1" type="ORF">CUN60_12450</name>
</gene>
<protein>
    <submittedName>
        <fullName evidence="1">Type VI secretion system baseplate subunit TssG</fullName>
    </submittedName>
</protein>